<evidence type="ECO:0000259" key="2">
    <source>
        <dbReference type="Pfam" id="PF03404"/>
    </source>
</evidence>
<dbReference type="Gene3D" id="3.90.420.10">
    <property type="entry name" value="Oxidoreductase, molybdopterin-binding domain"/>
    <property type="match status" value="1"/>
</dbReference>
<dbReference type="InterPro" id="IPR005066">
    <property type="entry name" value="MoCF_OxRdtse_dimer"/>
</dbReference>
<dbReference type="SUPFAM" id="SSF81296">
    <property type="entry name" value="E set domains"/>
    <property type="match status" value="1"/>
</dbReference>
<dbReference type="Pfam" id="PF03404">
    <property type="entry name" value="Mo-co_dimer"/>
    <property type="match status" value="1"/>
</dbReference>
<feature type="domain" description="Moybdenum cofactor oxidoreductase dimerisation" evidence="2">
    <location>
        <begin position="302"/>
        <end position="402"/>
    </location>
</feature>
<dbReference type="PANTHER" id="PTHR19372">
    <property type="entry name" value="SULFITE REDUCTASE"/>
    <property type="match status" value="1"/>
</dbReference>
<name>A0A381WDA6_9ZZZZ</name>
<evidence type="ECO:0000313" key="3">
    <source>
        <dbReference type="EMBL" id="SVA50291.1"/>
    </source>
</evidence>
<evidence type="ECO:0000259" key="1">
    <source>
        <dbReference type="Pfam" id="PF00174"/>
    </source>
</evidence>
<dbReference type="InterPro" id="IPR036374">
    <property type="entry name" value="OxRdtase_Mopterin-bd_sf"/>
</dbReference>
<dbReference type="GO" id="GO:0043546">
    <property type="term" value="F:molybdopterin cofactor binding"/>
    <property type="evidence" value="ECO:0007669"/>
    <property type="project" value="TreeGrafter"/>
</dbReference>
<feature type="domain" description="Oxidoreductase molybdopterin-binding" evidence="1">
    <location>
        <begin position="60"/>
        <end position="112"/>
    </location>
</feature>
<organism evidence="3">
    <name type="scientific">marine metagenome</name>
    <dbReference type="NCBI Taxonomy" id="408172"/>
    <lineage>
        <taxon>unclassified sequences</taxon>
        <taxon>metagenomes</taxon>
        <taxon>ecological metagenomes</taxon>
    </lineage>
</organism>
<accession>A0A381WDA6</accession>
<evidence type="ECO:0008006" key="4">
    <source>
        <dbReference type="Google" id="ProtNLM"/>
    </source>
</evidence>
<dbReference type="Gene3D" id="2.60.40.650">
    <property type="match status" value="1"/>
</dbReference>
<dbReference type="SUPFAM" id="SSF56524">
    <property type="entry name" value="Oxidoreductase molybdopterin-binding domain"/>
    <property type="match status" value="1"/>
</dbReference>
<dbReference type="InterPro" id="IPR000572">
    <property type="entry name" value="OxRdtase_Mopterin-bd_dom"/>
</dbReference>
<dbReference type="InterPro" id="IPR014756">
    <property type="entry name" value="Ig_E-set"/>
</dbReference>
<gene>
    <name evidence="3" type="ORF">METZ01_LOCUS103145</name>
</gene>
<dbReference type="GO" id="GO:0020037">
    <property type="term" value="F:heme binding"/>
    <property type="evidence" value="ECO:0007669"/>
    <property type="project" value="TreeGrafter"/>
</dbReference>
<proteinExistence type="predicted"/>
<dbReference type="GO" id="GO:0008482">
    <property type="term" value="F:sulfite oxidase activity"/>
    <property type="evidence" value="ECO:0007669"/>
    <property type="project" value="TreeGrafter"/>
</dbReference>
<protein>
    <recommendedName>
        <fullName evidence="4">Oxidoreductase molybdopterin-binding domain-containing protein</fullName>
    </recommendedName>
</protein>
<dbReference type="AlphaFoldDB" id="A0A381WDA6"/>
<dbReference type="Pfam" id="PF00174">
    <property type="entry name" value="Oxidored_molyb"/>
    <property type="match status" value="2"/>
</dbReference>
<dbReference type="EMBL" id="UINC01011389">
    <property type="protein sequence ID" value="SVA50291.1"/>
    <property type="molecule type" value="Genomic_DNA"/>
</dbReference>
<feature type="domain" description="Oxidoreductase molybdopterin-binding" evidence="1">
    <location>
        <begin position="158"/>
        <end position="281"/>
    </location>
</feature>
<sequence>MVKKEIEGEWIHGWPDRKRPRPEVFKDAEGRVVSARTPILELEGLITPTDATHIVAQLQMPEPIHPEDYSFSIFGEVDSPRNFNLNEVRNLPGRTVRAVCECAGNDQDFFEYLENSDNISKPSFEVSEDERTHWKHQVNTNRNAKPDADALFEAIPSTCHISGGEWTGVPLAELLNLVGIKSNSVAIRVEGWDEGRPDPTTVYRSANRTDFEVFDPGIINYDKGLPLAKALHRDTLIAWAHNGEYLRHVFGAPLRLIVPGWAGNWWVKWIHKIEVMDHMPDCYHQTHYFVSGLSPDDPKKEMMTALGVKSVILEPRDEPPLLKRESYVIRGLAWSGEGAITRVEVSLDGGNTWSDAHVECSTDRWLWKRWSYLWKIEKTGNYQIMARATDEKGRMQPQTEWNFQHKHFDGIVPEDITVI</sequence>
<reference evidence="3" key="1">
    <citation type="submission" date="2018-05" db="EMBL/GenBank/DDBJ databases">
        <authorList>
            <person name="Lanie J.A."/>
            <person name="Ng W.-L."/>
            <person name="Kazmierczak K.M."/>
            <person name="Andrzejewski T.M."/>
            <person name="Davidsen T.M."/>
            <person name="Wayne K.J."/>
            <person name="Tettelin H."/>
            <person name="Glass J.I."/>
            <person name="Rusch D."/>
            <person name="Podicherti R."/>
            <person name="Tsui H.-C.T."/>
            <person name="Winkler M.E."/>
        </authorList>
    </citation>
    <scope>NUCLEOTIDE SEQUENCE</scope>
</reference>
<dbReference type="GO" id="GO:0030151">
    <property type="term" value="F:molybdenum ion binding"/>
    <property type="evidence" value="ECO:0007669"/>
    <property type="project" value="InterPro"/>
</dbReference>
<dbReference type="GO" id="GO:0006790">
    <property type="term" value="P:sulfur compound metabolic process"/>
    <property type="evidence" value="ECO:0007669"/>
    <property type="project" value="TreeGrafter"/>
</dbReference>
<dbReference type="PANTHER" id="PTHR19372:SF7">
    <property type="entry name" value="SULFITE OXIDASE, MITOCHONDRIAL"/>
    <property type="match status" value="1"/>
</dbReference>